<dbReference type="AlphaFoldDB" id="A0A2P5CYL2"/>
<evidence type="ECO:0000313" key="2">
    <source>
        <dbReference type="Proteomes" id="UP000237105"/>
    </source>
</evidence>
<dbReference type="Proteomes" id="UP000237105">
    <property type="component" value="Unassembled WGS sequence"/>
</dbReference>
<accession>A0A2P5CYL2</accession>
<comment type="caution">
    <text evidence="1">The sequence shown here is derived from an EMBL/GenBank/DDBJ whole genome shotgun (WGS) entry which is preliminary data.</text>
</comment>
<organism evidence="1 2">
    <name type="scientific">Parasponia andersonii</name>
    <name type="common">Sponia andersonii</name>
    <dbReference type="NCBI Taxonomy" id="3476"/>
    <lineage>
        <taxon>Eukaryota</taxon>
        <taxon>Viridiplantae</taxon>
        <taxon>Streptophyta</taxon>
        <taxon>Embryophyta</taxon>
        <taxon>Tracheophyta</taxon>
        <taxon>Spermatophyta</taxon>
        <taxon>Magnoliopsida</taxon>
        <taxon>eudicotyledons</taxon>
        <taxon>Gunneridae</taxon>
        <taxon>Pentapetalae</taxon>
        <taxon>rosids</taxon>
        <taxon>fabids</taxon>
        <taxon>Rosales</taxon>
        <taxon>Cannabaceae</taxon>
        <taxon>Parasponia</taxon>
    </lineage>
</organism>
<evidence type="ECO:0000313" key="1">
    <source>
        <dbReference type="EMBL" id="PON66133.1"/>
    </source>
</evidence>
<gene>
    <name evidence="1" type="ORF">PanWU01x14_111840</name>
</gene>
<name>A0A2P5CYL2_PARAD</name>
<dbReference type="EMBL" id="JXTB01000082">
    <property type="protein sequence ID" value="PON66133.1"/>
    <property type="molecule type" value="Genomic_DNA"/>
</dbReference>
<sequence length="88" mass="9068">MGSRYVATLGTTAECQRARITLCGLTRDNSRVTTDTCNACTSNIQGGTSSGKGTGGHPCGRCIGGRPLALRGSYPRDQQGRACAPYAG</sequence>
<proteinExistence type="predicted"/>
<protein>
    <submittedName>
        <fullName evidence="1">Uncharacterized protein</fullName>
    </submittedName>
</protein>
<keyword evidence="2" id="KW-1185">Reference proteome</keyword>
<reference evidence="2" key="1">
    <citation type="submission" date="2016-06" db="EMBL/GenBank/DDBJ databases">
        <title>Parallel loss of symbiosis genes in relatives of nitrogen-fixing non-legume Parasponia.</title>
        <authorList>
            <person name="Van Velzen R."/>
            <person name="Holmer R."/>
            <person name="Bu F."/>
            <person name="Rutten L."/>
            <person name="Van Zeijl A."/>
            <person name="Liu W."/>
            <person name="Santuari L."/>
            <person name="Cao Q."/>
            <person name="Sharma T."/>
            <person name="Shen D."/>
            <person name="Roswanjaya Y."/>
            <person name="Wardhani T."/>
            <person name="Kalhor M.S."/>
            <person name="Jansen J."/>
            <person name="Van den Hoogen J."/>
            <person name="Gungor B."/>
            <person name="Hartog M."/>
            <person name="Hontelez J."/>
            <person name="Verver J."/>
            <person name="Yang W.-C."/>
            <person name="Schijlen E."/>
            <person name="Repin R."/>
            <person name="Schilthuizen M."/>
            <person name="Schranz E."/>
            <person name="Heidstra R."/>
            <person name="Miyata K."/>
            <person name="Fedorova E."/>
            <person name="Kohlen W."/>
            <person name="Bisseling T."/>
            <person name="Smit S."/>
            <person name="Geurts R."/>
        </authorList>
    </citation>
    <scope>NUCLEOTIDE SEQUENCE [LARGE SCALE GENOMIC DNA]</scope>
    <source>
        <strain evidence="2">cv. WU1-14</strain>
    </source>
</reference>